<dbReference type="SUPFAM" id="SSF48371">
    <property type="entry name" value="ARM repeat"/>
    <property type="match status" value="1"/>
</dbReference>
<feature type="signal peptide" evidence="1">
    <location>
        <begin position="1"/>
        <end position="20"/>
    </location>
</feature>
<organism evidence="2 3">
    <name type="scientific">Rozella allomycis (strain CSF55)</name>
    <dbReference type="NCBI Taxonomy" id="988480"/>
    <lineage>
        <taxon>Eukaryota</taxon>
        <taxon>Fungi</taxon>
        <taxon>Fungi incertae sedis</taxon>
        <taxon>Cryptomycota</taxon>
        <taxon>Cryptomycota incertae sedis</taxon>
        <taxon>Rozella</taxon>
    </lineage>
</organism>
<proteinExistence type="predicted"/>
<dbReference type="EMBL" id="KE561300">
    <property type="protein sequence ID" value="EPZ31193.1"/>
    <property type="molecule type" value="Genomic_DNA"/>
</dbReference>
<dbReference type="Proteomes" id="UP000030755">
    <property type="component" value="Unassembled WGS sequence"/>
</dbReference>
<keyword evidence="3" id="KW-1185">Reference proteome</keyword>
<evidence type="ECO:0000256" key="1">
    <source>
        <dbReference type="SAM" id="SignalP"/>
    </source>
</evidence>
<name>A0A075ARP9_ROZAC</name>
<dbReference type="AlphaFoldDB" id="A0A075ARP9"/>
<evidence type="ECO:0000313" key="2">
    <source>
        <dbReference type="EMBL" id="EPZ31193.1"/>
    </source>
</evidence>
<dbReference type="InterPro" id="IPR011989">
    <property type="entry name" value="ARM-like"/>
</dbReference>
<evidence type="ECO:0000313" key="3">
    <source>
        <dbReference type="Proteomes" id="UP000030755"/>
    </source>
</evidence>
<dbReference type="HOGENOM" id="CLU_994510_0_0_1"/>
<sequence>MFFWSLLTFATILFRTFVAASPTLGLSESEFTRKLDKFIHMKDLNDVDEANDMLEFIGSNNLPTGIPWNQFKEVTNQIFECLKAETLRQPACKAFEKIVSVDNNKYFMYNGRRKYDIKPYMYKLLENINEASRYLDQESLLYVYKSVASIIEYGYAGNNLRDHENNYAKSIMSVPNEMIEEVWKAIHNDNTEGVNVLDENQIDKILNILNMYNAAPHYSLFHQHISKNIFDLFSKFIFNKEIVDASGKTEEMMNGFSKFSYSYVINAGQRNLHADGPQKT</sequence>
<reference evidence="2 3" key="1">
    <citation type="journal article" date="2013" name="Curr. Biol.">
        <title>Shared signatures of parasitism and phylogenomics unite Cryptomycota and microsporidia.</title>
        <authorList>
            <person name="James T.Y."/>
            <person name="Pelin A."/>
            <person name="Bonen L."/>
            <person name="Ahrendt S."/>
            <person name="Sain D."/>
            <person name="Corradi N."/>
            <person name="Stajich J.E."/>
        </authorList>
    </citation>
    <scope>NUCLEOTIDE SEQUENCE [LARGE SCALE GENOMIC DNA]</scope>
    <source>
        <strain evidence="2 3">CSF55</strain>
    </source>
</reference>
<dbReference type="InterPro" id="IPR016024">
    <property type="entry name" value="ARM-type_fold"/>
</dbReference>
<protein>
    <submittedName>
        <fullName evidence="2">Uncharacterized protein</fullName>
    </submittedName>
</protein>
<accession>A0A075ARP9</accession>
<dbReference type="Gene3D" id="1.25.10.10">
    <property type="entry name" value="Leucine-rich Repeat Variant"/>
    <property type="match status" value="1"/>
</dbReference>
<keyword evidence="1" id="KW-0732">Signal</keyword>
<gene>
    <name evidence="2" type="ORF">O9G_001105</name>
</gene>
<feature type="chain" id="PRO_5001704755" evidence="1">
    <location>
        <begin position="21"/>
        <end position="280"/>
    </location>
</feature>